<organism evidence="1 2">
    <name type="scientific">Bizionia echini</name>
    <dbReference type="NCBI Taxonomy" id="649333"/>
    <lineage>
        <taxon>Bacteria</taxon>
        <taxon>Pseudomonadati</taxon>
        <taxon>Bacteroidota</taxon>
        <taxon>Flavobacteriia</taxon>
        <taxon>Flavobacteriales</taxon>
        <taxon>Flavobacteriaceae</taxon>
        <taxon>Bizionia</taxon>
    </lineage>
</organism>
<protein>
    <submittedName>
        <fullName evidence="1">Uncharacterized protein</fullName>
    </submittedName>
</protein>
<evidence type="ECO:0000313" key="1">
    <source>
        <dbReference type="EMBL" id="SFO01735.1"/>
    </source>
</evidence>
<dbReference type="Proteomes" id="UP000198705">
    <property type="component" value="Unassembled WGS sequence"/>
</dbReference>
<dbReference type="STRING" id="649333.SAMN04487989_1115"/>
<accession>A0A1I5DR43</accession>
<dbReference type="AlphaFoldDB" id="A0A1I5DR43"/>
<proteinExistence type="predicted"/>
<name>A0A1I5DR43_9FLAO</name>
<keyword evidence="2" id="KW-1185">Reference proteome</keyword>
<dbReference type="OrthoDB" id="1441026at2"/>
<dbReference type="PROSITE" id="PS51257">
    <property type="entry name" value="PROKAR_LIPOPROTEIN"/>
    <property type="match status" value="1"/>
</dbReference>
<dbReference type="RefSeq" id="WP_092210116.1">
    <property type="nucleotide sequence ID" value="NZ_FOVN01000011.1"/>
</dbReference>
<dbReference type="EMBL" id="FOVN01000011">
    <property type="protein sequence ID" value="SFO01735.1"/>
    <property type="molecule type" value="Genomic_DNA"/>
</dbReference>
<gene>
    <name evidence="1" type="ORF">SAMN04487989_1115</name>
</gene>
<evidence type="ECO:0000313" key="2">
    <source>
        <dbReference type="Proteomes" id="UP000198705"/>
    </source>
</evidence>
<reference evidence="2" key="1">
    <citation type="submission" date="2016-10" db="EMBL/GenBank/DDBJ databases">
        <authorList>
            <person name="Varghese N."/>
            <person name="Submissions S."/>
        </authorList>
    </citation>
    <scope>NUCLEOTIDE SEQUENCE [LARGE SCALE GENOMIC DNA]</scope>
    <source>
        <strain evidence="2">DSM 23925</strain>
    </source>
</reference>
<sequence length="191" mass="22581">MKYTSLITIVILAMTFGACDGRDRLHKTPQEVLHETKLLDSFSERVNYIPENYAEVLTDTILANGFHIKIKTFTDMENNLLDVTQTDSLTHKTFYRDVKSQVIISKNEKEIFNKIIDKSFFTQQYNNHEADLNRMTLRAVFVNQVPEFEKKELNEAQIEFYYQNIKQADYKRNYRLQIQPNGTYKISNFEN</sequence>